<keyword evidence="3 8" id="KW-0312">Gluconeogenesis</keyword>
<proteinExistence type="inferred from homology"/>
<dbReference type="InterPro" id="IPR018189">
    <property type="entry name" value="Phosphoglucose_isomerase_CS"/>
</dbReference>
<dbReference type="InterPro" id="IPR001672">
    <property type="entry name" value="G6P_Isomerase"/>
</dbReference>
<evidence type="ECO:0000256" key="8">
    <source>
        <dbReference type="HAMAP-Rule" id="MF_00473"/>
    </source>
</evidence>
<reference evidence="10" key="1">
    <citation type="submission" date="2020-02" db="EMBL/GenBank/DDBJ databases">
        <authorList>
            <person name="Meier V. D."/>
        </authorList>
    </citation>
    <scope>NUCLEOTIDE SEQUENCE</scope>
    <source>
        <strain evidence="10">AVDCRST_MAG89</strain>
    </source>
</reference>
<dbReference type="GO" id="GO:0004347">
    <property type="term" value="F:glucose-6-phosphate isomerase activity"/>
    <property type="evidence" value="ECO:0007669"/>
    <property type="project" value="UniProtKB-UniRule"/>
</dbReference>
<name>A0A6J4KF82_9BACT</name>
<dbReference type="GO" id="GO:0006094">
    <property type="term" value="P:gluconeogenesis"/>
    <property type="evidence" value="ECO:0007669"/>
    <property type="project" value="UniProtKB-UniRule"/>
</dbReference>
<feature type="active site" evidence="8">
    <location>
        <position position="433"/>
    </location>
</feature>
<evidence type="ECO:0000256" key="5">
    <source>
        <dbReference type="ARBA" id="ARBA00023152"/>
    </source>
</evidence>
<evidence type="ECO:0000256" key="2">
    <source>
        <dbReference type="ARBA" id="ARBA00006604"/>
    </source>
</evidence>
<dbReference type="PANTHER" id="PTHR11469">
    <property type="entry name" value="GLUCOSE-6-PHOSPHATE ISOMERASE"/>
    <property type="match status" value="1"/>
</dbReference>
<evidence type="ECO:0000256" key="1">
    <source>
        <dbReference type="ARBA" id="ARBA00004926"/>
    </source>
</evidence>
<dbReference type="UniPathway" id="UPA00138"/>
<evidence type="ECO:0000256" key="3">
    <source>
        <dbReference type="ARBA" id="ARBA00022432"/>
    </source>
</evidence>
<dbReference type="FunFam" id="3.40.50.10490:FF:000016">
    <property type="entry name" value="Glucose-6-phosphate isomerase"/>
    <property type="match status" value="1"/>
</dbReference>
<keyword evidence="6 8" id="KW-0413">Isomerase</keyword>
<dbReference type="GO" id="GO:0006096">
    <property type="term" value="P:glycolytic process"/>
    <property type="evidence" value="ECO:0007669"/>
    <property type="project" value="UniProtKB-UniRule"/>
</dbReference>
<evidence type="ECO:0000256" key="7">
    <source>
        <dbReference type="ARBA" id="ARBA00029321"/>
    </source>
</evidence>
<comment type="pathway">
    <text evidence="1 8 9">Carbohydrate degradation; glycolysis; D-glyceraldehyde 3-phosphate and glycerone phosphate from D-glucose: step 2/4.</text>
</comment>
<dbReference type="InterPro" id="IPR035476">
    <property type="entry name" value="SIS_PGI_1"/>
</dbReference>
<feature type="active site" description="Proton donor" evidence="8">
    <location>
        <position position="290"/>
    </location>
</feature>
<keyword evidence="5 8" id="KW-0324">Glycolysis</keyword>
<dbReference type="EC" id="5.3.1.9" evidence="8"/>
<comment type="subcellular location">
    <subcellularLocation>
        <location evidence="8">Cytoplasm</location>
    </subcellularLocation>
</comment>
<dbReference type="CDD" id="cd05015">
    <property type="entry name" value="SIS_PGI_1"/>
    <property type="match status" value="1"/>
</dbReference>
<protein>
    <recommendedName>
        <fullName evidence="8">Glucose-6-phosphate isomerase</fullName>
        <shortName evidence="8">GPI</shortName>
        <ecNumber evidence="8">5.3.1.9</ecNumber>
    </recommendedName>
    <alternativeName>
        <fullName evidence="8">Phosphoglucose isomerase</fullName>
        <shortName evidence="8">PGI</shortName>
    </alternativeName>
    <alternativeName>
        <fullName evidence="8">Phosphohexose isomerase</fullName>
        <shortName evidence="8">PHI</shortName>
    </alternativeName>
</protein>
<dbReference type="AlphaFoldDB" id="A0A6J4KF82"/>
<dbReference type="PRINTS" id="PR00662">
    <property type="entry name" value="G6PISOMERASE"/>
</dbReference>
<dbReference type="PANTHER" id="PTHR11469:SF1">
    <property type="entry name" value="GLUCOSE-6-PHOSPHATE ISOMERASE"/>
    <property type="match status" value="1"/>
</dbReference>
<dbReference type="Gene3D" id="3.40.50.10490">
    <property type="entry name" value="Glucose-6-phosphate isomerase like protein, domain 1"/>
    <property type="match status" value="2"/>
</dbReference>
<comment type="function">
    <text evidence="8">Catalyzes the reversible isomerization of glucose-6-phosphate to fructose-6-phosphate.</text>
</comment>
<accession>A0A6J4KF82</accession>
<evidence type="ECO:0000313" key="10">
    <source>
        <dbReference type="EMBL" id="CAA9304148.1"/>
    </source>
</evidence>
<dbReference type="EMBL" id="CADCTV010000149">
    <property type="protein sequence ID" value="CAA9304148.1"/>
    <property type="molecule type" value="Genomic_DNA"/>
</dbReference>
<dbReference type="GO" id="GO:0097367">
    <property type="term" value="F:carbohydrate derivative binding"/>
    <property type="evidence" value="ECO:0007669"/>
    <property type="project" value="InterPro"/>
</dbReference>
<dbReference type="PROSITE" id="PS00765">
    <property type="entry name" value="P_GLUCOSE_ISOMERASE_1"/>
    <property type="match status" value="1"/>
</dbReference>
<dbReference type="SUPFAM" id="SSF53697">
    <property type="entry name" value="SIS domain"/>
    <property type="match status" value="1"/>
</dbReference>
<evidence type="ECO:0000256" key="9">
    <source>
        <dbReference type="RuleBase" id="RU000612"/>
    </source>
</evidence>
<keyword evidence="4 8" id="KW-0963">Cytoplasm</keyword>
<dbReference type="GO" id="GO:0005829">
    <property type="term" value="C:cytosol"/>
    <property type="evidence" value="ECO:0007669"/>
    <property type="project" value="TreeGrafter"/>
</dbReference>
<dbReference type="CDD" id="cd05016">
    <property type="entry name" value="SIS_PGI_2"/>
    <property type="match status" value="1"/>
</dbReference>
<comment type="pathway">
    <text evidence="8">Carbohydrate biosynthesis; gluconeogenesis.</text>
</comment>
<evidence type="ECO:0000256" key="6">
    <source>
        <dbReference type="ARBA" id="ARBA00023235"/>
    </source>
</evidence>
<organism evidence="10">
    <name type="scientific">uncultured Gemmatimonadota bacterium</name>
    <dbReference type="NCBI Taxonomy" id="203437"/>
    <lineage>
        <taxon>Bacteria</taxon>
        <taxon>Pseudomonadati</taxon>
        <taxon>Gemmatimonadota</taxon>
        <taxon>environmental samples</taxon>
    </lineage>
</organism>
<evidence type="ECO:0000256" key="4">
    <source>
        <dbReference type="ARBA" id="ARBA00022490"/>
    </source>
</evidence>
<dbReference type="UniPathway" id="UPA00109">
    <property type="reaction ID" value="UER00181"/>
</dbReference>
<sequence length="465" mass="50924">MISLDYNNMLSSRLGGRGIDPARLEAMAGRFRDAHADTVGRRDSGEMGFFALPDGGETVSEIQRFAEGAGQAFSNLVVLGIGGSALGTTALRTALLHPLWNELDDEAREFFPRLHVLDNVDPATFGAFLDHVDLRRTLFNVVSKSGGTAETMSQYLIIRERLQAELGDGYRRHLLFTTDPEKGVLRALAREEEIATLPVPSNVGGRFSVLSAVGLLPAAMAGIDVAALLEGAREMAKRCESDDLRTNPAGMFAALQYLADTEHGAPIHVMMPYSDRLRDVADWFRQLWAESLGKQNTRGGAEVFAGPTPVKSLGATDQHSQVQLYMEGPFDKTITFLAERDFEKDVQIPSAYPHHAELAYLGGHSMGELLRTEMLATEAALAQRGRMNMTIEVPRVDAHAIGGLFMMLQIATVYAGHFYGVDPLDQPGVELGKQLTYGIMGRPGFEERRAEWEGRAAKDDAFVLR</sequence>
<dbReference type="Pfam" id="PF00342">
    <property type="entry name" value="PGI"/>
    <property type="match status" value="1"/>
</dbReference>
<dbReference type="InterPro" id="IPR046348">
    <property type="entry name" value="SIS_dom_sf"/>
</dbReference>
<dbReference type="GO" id="GO:0051156">
    <property type="term" value="P:glucose 6-phosphate metabolic process"/>
    <property type="evidence" value="ECO:0007669"/>
    <property type="project" value="TreeGrafter"/>
</dbReference>
<comment type="catalytic activity">
    <reaction evidence="7 8 9">
        <text>alpha-D-glucose 6-phosphate = beta-D-fructose 6-phosphate</text>
        <dbReference type="Rhea" id="RHEA:11816"/>
        <dbReference type="ChEBI" id="CHEBI:57634"/>
        <dbReference type="ChEBI" id="CHEBI:58225"/>
        <dbReference type="EC" id="5.3.1.9"/>
    </reaction>
</comment>
<feature type="active site" evidence="8">
    <location>
        <position position="319"/>
    </location>
</feature>
<dbReference type="PROSITE" id="PS51463">
    <property type="entry name" value="P_GLUCOSE_ISOMERASE_3"/>
    <property type="match status" value="1"/>
</dbReference>
<dbReference type="GO" id="GO:0048029">
    <property type="term" value="F:monosaccharide binding"/>
    <property type="evidence" value="ECO:0007669"/>
    <property type="project" value="TreeGrafter"/>
</dbReference>
<dbReference type="HAMAP" id="MF_00473">
    <property type="entry name" value="G6P_isomerase"/>
    <property type="match status" value="1"/>
</dbReference>
<gene>
    <name evidence="8" type="primary">pgi</name>
    <name evidence="10" type="ORF">AVDCRST_MAG89-687</name>
</gene>
<dbReference type="InterPro" id="IPR035482">
    <property type="entry name" value="SIS_PGI_2"/>
</dbReference>
<comment type="similarity">
    <text evidence="2 8 9">Belongs to the GPI family.</text>
</comment>